<feature type="transmembrane region" description="Helical" evidence="7">
    <location>
        <begin position="154"/>
        <end position="177"/>
    </location>
</feature>
<feature type="transmembrane region" description="Helical" evidence="7">
    <location>
        <begin position="100"/>
        <end position="122"/>
    </location>
</feature>
<name>A0A8H7S4C4_9FUNG</name>
<feature type="transmembrane region" description="Helical" evidence="7">
    <location>
        <begin position="189"/>
        <end position="210"/>
    </location>
</feature>
<keyword evidence="5 7" id="KW-0472">Membrane</keyword>
<dbReference type="PROSITE" id="PS50850">
    <property type="entry name" value="MFS"/>
    <property type="match status" value="1"/>
</dbReference>
<protein>
    <recommendedName>
        <fullName evidence="8">Major facilitator superfamily (MFS) profile domain-containing protein</fullName>
    </recommendedName>
</protein>
<comment type="subcellular location">
    <subcellularLocation>
        <location evidence="1">Membrane</location>
        <topology evidence="1">Multi-pass membrane protein</topology>
    </subcellularLocation>
</comment>
<feature type="transmembrane region" description="Helical" evidence="7">
    <location>
        <begin position="59"/>
        <end position="76"/>
    </location>
</feature>
<dbReference type="InterPro" id="IPR011701">
    <property type="entry name" value="MFS"/>
</dbReference>
<evidence type="ECO:0000313" key="9">
    <source>
        <dbReference type="EMBL" id="KAG2222476.1"/>
    </source>
</evidence>
<feature type="transmembrane region" description="Helical" evidence="7">
    <location>
        <begin position="292"/>
        <end position="317"/>
    </location>
</feature>
<proteinExistence type="predicted"/>
<feature type="transmembrane region" description="Helical" evidence="7">
    <location>
        <begin position="329"/>
        <end position="347"/>
    </location>
</feature>
<feature type="transmembrane region" description="Helical" evidence="7">
    <location>
        <begin position="382"/>
        <end position="406"/>
    </location>
</feature>
<feature type="compositionally biased region" description="Basic and acidic residues" evidence="6">
    <location>
        <begin position="20"/>
        <end position="33"/>
    </location>
</feature>
<dbReference type="AlphaFoldDB" id="A0A8H7S4C4"/>
<sequence length="506" mass="56046">MVSVQEKEQVTNDASNTYIDTEKRADSIKRDTVSEDSAATPPEYEPLTEKEWKKLRWKIDLRIVPFCGLLYLMAFLDRSNIGNAKIGGIMDHLDIDDQTFTVGLSIFFVGYVLFEIPSNIVLKKIGPNIWIPFVMVSFGIVMMCMAAINNGTGLLVTRFFLGVTEAGLFPGVIYYMTLWYTRREIATRISLFFGCATVAGAFGGVLAYGIMKLDGVQGLHGWQWIFIIEGIPTLVLAALTYYVLPNVPENSKALNERERAHVTNRLRIDAGPATETHFSMKQLKLAWTDWKVYMYSLIYILGSIPLFSMSLFLPSIIKGMGFGSLEAQAMSAPPYAIACAVTILIAMDADKRGERGFHMAVPSLLGCIGYILLIACKDQGPVALYIASCITVTGVFAHGPPMLSWFTNNIGGQTKRAVACAIIISIGTSGGVAGGQLYRSDDEPQYIRAHSTCAALLFIQVCLAIIFKFILKRVNQKRENMTPEEHRIASEGEELCDAHPDFRYIL</sequence>
<feature type="transmembrane region" description="Helical" evidence="7">
    <location>
        <begin position="129"/>
        <end position="148"/>
    </location>
</feature>
<evidence type="ECO:0000256" key="1">
    <source>
        <dbReference type="ARBA" id="ARBA00004141"/>
    </source>
</evidence>
<dbReference type="Proteomes" id="UP000646827">
    <property type="component" value="Unassembled WGS sequence"/>
</dbReference>
<dbReference type="SUPFAM" id="SSF103473">
    <property type="entry name" value="MFS general substrate transporter"/>
    <property type="match status" value="1"/>
</dbReference>
<dbReference type="EMBL" id="JAEPRB010000082">
    <property type="protein sequence ID" value="KAG2222476.1"/>
    <property type="molecule type" value="Genomic_DNA"/>
</dbReference>
<accession>A0A8H7S4C4</accession>
<keyword evidence="4 7" id="KW-1133">Transmembrane helix</keyword>
<feature type="compositionally biased region" description="Basic and acidic residues" evidence="6">
    <location>
        <begin position="1"/>
        <end position="10"/>
    </location>
</feature>
<evidence type="ECO:0000259" key="8">
    <source>
        <dbReference type="PROSITE" id="PS50850"/>
    </source>
</evidence>
<reference evidence="9 10" key="1">
    <citation type="submission" date="2020-12" db="EMBL/GenBank/DDBJ databases">
        <title>Metabolic potential, ecology and presence of endohyphal bacteria is reflected in genomic diversity of Mucoromycotina.</title>
        <authorList>
            <person name="Muszewska A."/>
            <person name="Okrasinska A."/>
            <person name="Steczkiewicz K."/>
            <person name="Drgas O."/>
            <person name="Orlowska M."/>
            <person name="Perlinska-Lenart U."/>
            <person name="Aleksandrzak-Piekarczyk T."/>
            <person name="Szatraj K."/>
            <person name="Zielenkiewicz U."/>
            <person name="Pilsyk S."/>
            <person name="Malc E."/>
            <person name="Mieczkowski P."/>
            <person name="Kruszewska J.S."/>
            <person name="Biernat P."/>
            <person name="Pawlowska J."/>
        </authorList>
    </citation>
    <scope>NUCLEOTIDE SEQUENCE [LARGE SCALE GENOMIC DNA]</scope>
    <source>
        <strain evidence="9 10">CBS 142.35</strain>
    </source>
</reference>
<evidence type="ECO:0000256" key="2">
    <source>
        <dbReference type="ARBA" id="ARBA00022448"/>
    </source>
</evidence>
<evidence type="ECO:0000256" key="3">
    <source>
        <dbReference type="ARBA" id="ARBA00022692"/>
    </source>
</evidence>
<dbReference type="PANTHER" id="PTHR43791">
    <property type="entry name" value="PERMEASE-RELATED"/>
    <property type="match status" value="1"/>
</dbReference>
<evidence type="ECO:0000256" key="4">
    <source>
        <dbReference type="ARBA" id="ARBA00022989"/>
    </source>
</evidence>
<keyword evidence="3 7" id="KW-0812">Transmembrane</keyword>
<keyword evidence="10" id="KW-1185">Reference proteome</keyword>
<dbReference type="FunFam" id="1.20.1250.20:FF:000013">
    <property type="entry name" value="MFS general substrate transporter"/>
    <property type="match status" value="1"/>
</dbReference>
<dbReference type="GO" id="GO:0016020">
    <property type="term" value="C:membrane"/>
    <property type="evidence" value="ECO:0007669"/>
    <property type="project" value="UniProtKB-SubCell"/>
</dbReference>
<dbReference type="OrthoDB" id="2985014at2759"/>
<dbReference type="Pfam" id="PF07690">
    <property type="entry name" value="MFS_1"/>
    <property type="match status" value="1"/>
</dbReference>
<evidence type="ECO:0000256" key="5">
    <source>
        <dbReference type="ARBA" id="ARBA00023136"/>
    </source>
</evidence>
<feature type="region of interest" description="Disordered" evidence="6">
    <location>
        <begin position="1"/>
        <end position="45"/>
    </location>
</feature>
<keyword evidence="2" id="KW-0813">Transport</keyword>
<feature type="transmembrane region" description="Helical" evidence="7">
    <location>
        <begin position="418"/>
        <end position="437"/>
    </location>
</feature>
<feature type="transmembrane region" description="Helical" evidence="7">
    <location>
        <begin position="449"/>
        <end position="471"/>
    </location>
</feature>
<dbReference type="GO" id="GO:0022857">
    <property type="term" value="F:transmembrane transporter activity"/>
    <property type="evidence" value="ECO:0007669"/>
    <property type="project" value="InterPro"/>
</dbReference>
<feature type="transmembrane region" description="Helical" evidence="7">
    <location>
        <begin position="359"/>
        <end position="376"/>
    </location>
</feature>
<feature type="transmembrane region" description="Helical" evidence="7">
    <location>
        <begin position="222"/>
        <end position="244"/>
    </location>
</feature>
<gene>
    <name evidence="9" type="ORF">INT45_013389</name>
</gene>
<evidence type="ECO:0000313" key="10">
    <source>
        <dbReference type="Proteomes" id="UP000646827"/>
    </source>
</evidence>
<organism evidence="9 10">
    <name type="scientific">Circinella minor</name>
    <dbReference type="NCBI Taxonomy" id="1195481"/>
    <lineage>
        <taxon>Eukaryota</taxon>
        <taxon>Fungi</taxon>
        <taxon>Fungi incertae sedis</taxon>
        <taxon>Mucoromycota</taxon>
        <taxon>Mucoromycotina</taxon>
        <taxon>Mucoromycetes</taxon>
        <taxon>Mucorales</taxon>
        <taxon>Lichtheimiaceae</taxon>
        <taxon>Circinella</taxon>
    </lineage>
</organism>
<evidence type="ECO:0000256" key="7">
    <source>
        <dbReference type="SAM" id="Phobius"/>
    </source>
</evidence>
<dbReference type="InterPro" id="IPR036259">
    <property type="entry name" value="MFS_trans_sf"/>
</dbReference>
<dbReference type="FunFam" id="1.20.1250.20:FF:000034">
    <property type="entry name" value="MFS general substrate transporter"/>
    <property type="match status" value="1"/>
</dbReference>
<dbReference type="Gene3D" id="1.20.1250.20">
    <property type="entry name" value="MFS general substrate transporter like domains"/>
    <property type="match status" value="2"/>
</dbReference>
<feature type="domain" description="Major facilitator superfamily (MFS) profile" evidence="8">
    <location>
        <begin position="63"/>
        <end position="478"/>
    </location>
</feature>
<dbReference type="InterPro" id="IPR020846">
    <property type="entry name" value="MFS_dom"/>
</dbReference>
<evidence type="ECO:0000256" key="6">
    <source>
        <dbReference type="SAM" id="MobiDB-lite"/>
    </source>
</evidence>
<dbReference type="PANTHER" id="PTHR43791:SF49">
    <property type="entry name" value="TRANSPORTER, PUTATIVE (AFU_ORTHOLOGUE AFUA_4G04250)-RELATED"/>
    <property type="match status" value="1"/>
</dbReference>
<comment type="caution">
    <text evidence="9">The sequence shown here is derived from an EMBL/GenBank/DDBJ whole genome shotgun (WGS) entry which is preliminary data.</text>
</comment>